<keyword evidence="1" id="KW-0812">Transmembrane</keyword>
<evidence type="ECO:0008006" key="3">
    <source>
        <dbReference type="Google" id="ProtNLM"/>
    </source>
</evidence>
<evidence type="ECO:0000256" key="1">
    <source>
        <dbReference type="SAM" id="Phobius"/>
    </source>
</evidence>
<feature type="transmembrane region" description="Helical" evidence="1">
    <location>
        <begin position="184"/>
        <end position="206"/>
    </location>
</feature>
<dbReference type="AlphaFoldDB" id="A0A1I8EUA6"/>
<dbReference type="WBParaSite" id="maker-PairedContig_507-snap-gene-0.5-mRNA-1">
    <property type="protein sequence ID" value="maker-PairedContig_507-snap-gene-0.5-mRNA-1"/>
    <property type="gene ID" value="maker-PairedContig_507-snap-gene-0.5"/>
</dbReference>
<sequence>MEGKLAIAKMIHKGFCHCNALLTAKEHGELARKFKYYYASVRPQERNNRKKVHMEIIFGVTFIDERLIIRELKNRFRLPAEYYPWLPEIITYPYIPINTVIYLDPSIGIVDALYRYSVEILCSSEIWRHPFELFQCEFVISNIGDERIFLRDFQDLRNTEQISKVSVNVETFKEIRIIVSYPELWFSSMVANILPSTIIFCVVIFAQCECRKVHTLITISALMCIIFMQSNHKTESTLTLEDLWLCVTFLHLICILLVDLTTPMYRPQFFDISNCQFIGIISNSNRRFIDFDNHNQQFKI</sequence>
<accession>A0A1I8EUA6</accession>
<evidence type="ECO:0000313" key="2">
    <source>
        <dbReference type="WBParaSite" id="maker-PairedContig_507-snap-gene-0.5-mRNA-1"/>
    </source>
</evidence>
<feature type="transmembrane region" description="Helical" evidence="1">
    <location>
        <begin position="213"/>
        <end position="230"/>
    </location>
</feature>
<proteinExistence type="predicted"/>
<reference evidence="2" key="1">
    <citation type="submission" date="2016-11" db="UniProtKB">
        <authorList>
            <consortium name="WormBaseParasite"/>
        </authorList>
    </citation>
    <scope>IDENTIFICATION</scope>
    <source>
        <strain evidence="2">pt0022</strain>
    </source>
</reference>
<keyword evidence="1" id="KW-0472">Membrane</keyword>
<protein>
    <recommendedName>
        <fullName evidence="3">Neurotransmitter-gated ion-channel ligand-binding domain-containing protein</fullName>
    </recommendedName>
</protein>
<keyword evidence="1" id="KW-1133">Transmembrane helix</keyword>
<feature type="transmembrane region" description="Helical" evidence="1">
    <location>
        <begin position="242"/>
        <end position="260"/>
    </location>
</feature>
<name>A0A1I8EUA6_WUCBA</name>
<organism evidence="2">
    <name type="scientific">Wuchereria bancrofti</name>
    <dbReference type="NCBI Taxonomy" id="6293"/>
    <lineage>
        <taxon>Eukaryota</taxon>
        <taxon>Metazoa</taxon>
        <taxon>Ecdysozoa</taxon>
        <taxon>Nematoda</taxon>
        <taxon>Chromadorea</taxon>
        <taxon>Rhabditida</taxon>
        <taxon>Spirurina</taxon>
        <taxon>Spiruromorpha</taxon>
        <taxon>Filarioidea</taxon>
        <taxon>Onchocercidae</taxon>
        <taxon>Wuchereria</taxon>
    </lineage>
</organism>